<comment type="caution">
    <text evidence="2">The sequence shown here is derived from an EMBL/GenBank/DDBJ whole genome shotgun (WGS) entry which is preliminary data.</text>
</comment>
<evidence type="ECO:0000313" key="2">
    <source>
        <dbReference type="EMBL" id="GIH11691.1"/>
    </source>
</evidence>
<protein>
    <submittedName>
        <fullName evidence="2">Uncharacterized protein</fullName>
    </submittedName>
</protein>
<dbReference type="Proteomes" id="UP000612899">
    <property type="component" value="Unassembled WGS sequence"/>
</dbReference>
<evidence type="ECO:0000313" key="3">
    <source>
        <dbReference type="Proteomes" id="UP000612899"/>
    </source>
</evidence>
<keyword evidence="1" id="KW-0812">Transmembrane</keyword>
<dbReference type="AlphaFoldDB" id="A0A8J3QMD8"/>
<name>A0A8J3QMD8_9ACTN</name>
<keyword evidence="1" id="KW-0472">Membrane</keyword>
<dbReference type="EMBL" id="BONY01000155">
    <property type="protein sequence ID" value="GIH11691.1"/>
    <property type="molecule type" value="Genomic_DNA"/>
</dbReference>
<feature type="transmembrane region" description="Helical" evidence="1">
    <location>
        <begin position="97"/>
        <end position="122"/>
    </location>
</feature>
<gene>
    <name evidence="2" type="ORF">Rhe02_97580</name>
</gene>
<keyword evidence="3" id="KW-1185">Reference proteome</keyword>
<keyword evidence="1" id="KW-1133">Transmembrane helix</keyword>
<accession>A0A8J3QMD8</accession>
<organism evidence="2 3">
    <name type="scientific">Rhizocola hellebori</name>
    <dbReference type="NCBI Taxonomy" id="1392758"/>
    <lineage>
        <taxon>Bacteria</taxon>
        <taxon>Bacillati</taxon>
        <taxon>Actinomycetota</taxon>
        <taxon>Actinomycetes</taxon>
        <taxon>Micromonosporales</taxon>
        <taxon>Micromonosporaceae</taxon>
        <taxon>Rhizocola</taxon>
    </lineage>
</organism>
<evidence type="ECO:0000256" key="1">
    <source>
        <dbReference type="SAM" id="Phobius"/>
    </source>
</evidence>
<proteinExistence type="predicted"/>
<reference evidence="2" key="1">
    <citation type="submission" date="2021-01" db="EMBL/GenBank/DDBJ databases">
        <title>Whole genome shotgun sequence of Rhizocola hellebori NBRC 109834.</title>
        <authorList>
            <person name="Komaki H."/>
            <person name="Tamura T."/>
        </authorList>
    </citation>
    <scope>NUCLEOTIDE SEQUENCE</scope>
    <source>
        <strain evidence="2">NBRC 109834</strain>
    </source>
</reference>
<sequence>MEDGAVAPVVQSIDLTGPEPVINPKLVHRSTKEISVLALWSDARVEFANPALADVDYLHWKTTKTESDPVTPLRPRVTFVDDGRAAQVENAIFSAGVWAGLAAAIVILAVERFPWAAVRAVVRQRRVSRRWRREVDRARKRQLP</sequence>